<evidence type="ECO:0000259" key="1">
    <source>
        <dbReference type="PROSITE" id="PS51340"/>
    </source>
</evidence>
<dbReference type="SUPFAM" id="SSF50800">
    <property type="entry name" value="PK beta-barrel domain-like"/>
    <property type="match status" value="1"/>
</dbReference>
<sequence>MNSRIDSVFVGSLRPLPPEGQRSGIFKTPVSGPVAVGLEGLAGDAQGDRRVHGGPEKAVHYFPAEHYERLAALVAAAEPALVDILKPGVLGENLSGSGLTEATVCIGDVFAVGTCRLQVSQPRQPCWKINHKLGHPPMSRLIADEGCTGWYFRVLTEGVIAAGDAIELLDRPAPDMSLARLWTASEAHRPAPDELHLLAAAAGLNPAWAKRLRERAAWLTNQSAPPC</sequence>
<protein>
    <submittedName>
        <fullName evidence="2">MOSC domain-containing protein</fullName>
    </submittedName>
</protein>
<dbReference type="PANTHER" id="PTHR30212:SF2">
    <property type="entry name" value="PROTEIN YIIM"/>
    <property type="match status" value="1"/>
</dbReference>
<keyword evidence="3" id="KW-1185">Reference proteome</keyword>
<dbReference type="OrthoDB" id="9786134at2"/>
<feature type="domain" description="MOSC" evidence="1">
    <location>
        <begin position="28"/>
        <end position="169"/>
    </location>
</feature>
<dbReference type="RefSeq" id="WP_148581030.1">
    <property type="nucleotide sequence ID" value="NZ_SDKK01000026.1"/>
</dbReference>
<dbReference type="GO" id="GO:0030170">
    <property type="term" value="F:pyridoxal phosphate binding"/>
    <property type="evidence" value="ECO:0007669"/>
    <property type="project" value="InterPro"/>
</dbReference>
<accession>A0A6C2CI47</accession>
<dbReference type="PANTHER" id="PTHR30212">
    <property type="entry name" value="PROTEIN YIIM"/>
    <property type="match status" value="1"/>
</dbReference>
<proteinExistence type="predicted"/>
<reference evidence="2 3" key="1">
    <citation type="submission" date="2019-01" db="EMBL/GenBank/DDBJ databases">
        <title>Zoogloea oleivorans genome sequencing and assembly.</title>
        <authorList>
            <person name="Tancsics A."/>
            <person name="Farkas M."/>
            <person name="Kriszt B."/>
            <person name="Maroti G."/>
            <person name="Horvath B."/>
        </authorList>
    </citation>
    <scope>NUCLEOTIDE SEQUENCE [LARGE SCALE GENOMIC DNA]</scope>
    <source>
        <strain evidence="2 3">Buc</strain>
    </source>
</reference>
<dbReference type="Gene3D" id="2.40.33.20">
    <property type="entry name" value="PK beta-barrel domain-like"/>
    <property type="match status" value="1"/>
</dbReference>
<dbReference type="GO" id="GO:0003824">
    <property type="term" value="F:catalytic activity"/>
    <property type="evidence" value="ECO:0007669"/>
    <property type="project" value="InterPro"/>
</dbReference>
<dbReference type="PROSITE" id="PS51340">
    <property type="entry name" value="MOSC"/>
    <property type="match status" value="1"/>
</dbReference>
<dbReference type="InterPro" id="IPR005302">
    <property type="entry name" value="MoCF_Sase_C"/>
</dbReference>
<dbReference type="Pfam" id="PF03473">
    <property type="entry name" value="MOSC"/>
    <property type="match status" value="1"/>
</dbReference>
<dbReference type="InterPro" id="IPR052353">
    <property type="entry name" value="Benzoxazolinone_Detox_Enz"/>
</dbReference>
<comment type="caution">
    <text evidence="2">The sequence shown here is derived from an EMBL/GenBank/DDBJ whole genome shotgun (WGS) entry which is preliminary data.</text>
</comment>
<name>A0A6C2CI47_9RHOO</name>
<dbReference type="InterPro" id="IPR011037">
    <property type="entry name" value="Pyrv_Knase-like_insert_dom_sf"/>
</dbReference>
<dbReference type="EMBL" id="SDKK01000026">
    <property type="protein sequence ID" value="TYC53548.1"/>
    <property type="molecule type" value="Genomic_DNA"/>
</dbReference>
<gene>
    <name evidence="2" type="ORF">ETQ85_21015</name>
</gene>
<evidence type="ECO:0000313" key="3">
    <source>
        <dbReference type="Proteomes" id="UP000389128"/>
    </source>
</evidence>
<dbReference type="Proteomes" id="UP000389128">
    <property type="component" value="Unassembled WGS sequence"/>
</dbReference>
<dbReference type="AlphaFoldDB" id="A0A6C2CI47"/>
<organism evidence="2 3">
    <name type="scientific">Zoogloea oleivorans</name>
    <dbReference type="NCBI Taxonomy" id="1552750"/>
    <lineage>
        <taxon>Bacteria</taxon>
        <taxon>Pseudomonadati</taxon>
        <taxon>Pseudomonadota</taxon>
        <taxon>Betaproteobacteria</taxon>
        <taxon>Rhodocyclales</taxon>
        <taxon>Zoogloeaceae</taxon>
        <taxon>Zoogloea</taxon>
    </lineage>
</organism>
<dbReference type="GO" id="GO:0030151">
    <property type="term" value="F:molybdenum ion binding"/>
    <property type="evidence" value="ECO:0007669"/>
    <property type="project" value="InterPro"/>
</dbReference>
<evidence type="ECO:0000313" key="2">
    <source>
        <dbReference type="EMBL" id="TYC53548.1"/>
    </source>
</evidence>